<dbReference type="AlphaFoldDB" id="O57995"/>
<evidence type="ECO:0000313" key="2">
    <source>
        <dbReference type="EMBL" id="BAA29329.1"/>
    </source>
</evidence>
<proteinExistence type="predicted"/>
<feature type="transmembrane region" description="Helical" evidence="1">
    <location>
        <begin position="6"/>
        <end position="24"/>
    </location>
</feature>
<accession>O57995</accession>
<feature type="transmembrane region" description="Helical" evidence="1">
    <location>
        <begin position="31"/>
        <end position="53"/>
    </location>
</feature>
<keyword evidence="1" id="KW-0472">Membrane</keyword>
<keyword evidence="1" id="KW-0812">Transmembrane</keyword>
<evidence type="ECO:0000313" key="3">
    <source>
        <dbReference type="Proteomes" id="UP000000752"/>
    </source>
</evidence>
<evidence type="ECO:0000256" key="1">
    <source>
        <dbReference type="SAM" id="Phobius"/>
    </source>
</evidence>
<protein>
    <submittedName>
        <fullName evidence="2">Uncharacterized protein</fullName>
    </submittedName>
</protein>
<keyword evidence="3" id="KW-1185">Reference proteome</keyword>
<dbReference type="KEGG" id="pho:PH0257"/>
<dbReference type="EnsemblBacteria" id="BAA29329">
    <property type="protein sequence ID" value="BAA29329"/>
    <property type="gene ID" value="BAA29329"/>
</dbReference>
<dbReference type="Proteomes" id="UP000000752">
    <property type="component" value="Chromosome"/>
</dbReference>
<dbReference type="PIR" id="B71450">
    <property type="entry name" value="B71450"/>
</dbReference>
<name>O57995_PYRHO</name>
<gene>
    <name evidence="2" type="ordered locus">PH0257</name>
</gene>
<organism evidence="2 3">
    <name type="scientific">Pyrococcus horikoshii (strain ATCC 700860 / DSM 12428 / JCM 9974 / NBRC 100139 / OT-3)</name>
    <dbReference type="NCBI Taxonomy" id="70601"/>
    <lineage>
        <taxon>Archaea</taxon>
        <taxon>Methanobacteriati</taxon>
        <taxon>Methanobacteriota</taxon>
        <taxon>Thermococci</taxon>
        <taxon>Thermococcales</taxon>
        <taxon>Thermococcaceae</taxon>
        <taxon>Pyrococcus</taxon>
    </lineage>
</organism>
<dbReference type="EMBL" id="BA000001">
    <property type="protein sequence ID" value="BAA29329.1"/>
    <property type="molecule type" value="Genomic_DNA"/>
</dbReference>
<keyword evidence="1" id="KW-1133">Transmembrane helix</keyword>
<sequence length="104" mass="11275">MLIIFLFLITVRVISSLGLVLFINSMNSSRVSIFIPFIPIITSPFCSTLYAGLSFIVPAISTPWGSNASAIPLTRSKDIRATTKFAKLPAPKTLSLLLRGAFLS</sequence>
<reference evidence="2 3" key="1">
    <citation type="journal article" date="1998" name="DNA Res.">
        <title>Complete sequence and gene organization of the genome of a hyper-thermophilic archaebacterium, Pyrococcus horikoshii OT3.</title>
        <authorList>
            <person name="Kawarabayasi Y."/>
            <person name="Sawada M."/>
            <person name="Horikawa H."/>
            <person name="Haikawa Y."/>
            <person name="Hino Y."/>
            <person name="Yamamoto S."/>
            <person name="Sekine M."/>
            <person name="Baba S."/>
            <person name="Kosugi H."/>
            <person name="Hosoyama A."/>
            <person name="Nagai Y."/>
            <person name="Sakai M."/>
            <person name="Ogura K."/>
            <person name="Otuka R."/>
            <person name="Nakazawa H."/>
            <person name="Takamiya M."/>
            <person name="Ohfuku Y."/>
            <person name="Funahashi T."/>
            <person name="Tanaka T."/>
            <person name="Kudoh Y."/>
            <person name="Yamazaki J."/>
            <person name="Kushida N."/>
            <person name="Oguchi A."/>
            <person name="Aoki K."/>
            <person name="Nakamura Y."/>
            <person name="Robb T.F."/>
            <person name="Horikoshi K."/>
            <person name="Masuchi Y."/>
            <person name="Shizuya H."/>
            <person name="Kikuchi H."/>
        </authorList>
    </citation>
    <scope>NUCLEOTIDE SEQUENCE [LARGE SCALE GENOMIC DNA]</scope>
    <source>
        <strain evidence="3">ATCC 700860 / DSM 12428 / JCM 9974 / NBRC 100139 / OT-3</strain>
    </source>
</reference>